<dbReference type="InterPro" id="IPR036514">
    <property type="entry name" value="SGNH_hydro_sf"/>
</dbReference>
<dbReference type="SUPFAM" id="SSF52266">
    <property type="entry name" value="SGNH hydrolase"/>
    <property type="match status" value="1"/>
</dbReference>
<evidence type="ECO:0000256" key="1">
    <source>
        <dbReference type="SAM" id="MobiDB-lite"/>
    </source>
</evidence>
<dbReference type="PANTHER" id="PTHR14209:SF19">
    <property type="entry name" value="ISOAMYL ACETATE-HYDROLYZING ESTERASE 1 HOMOLOG"/>
    <property type="match status" value="1"/>
</dbReference>
<evidence type="ECO:0000313" key="4">
    <source>
        <dbReference type="EMBL" id="KAE8994912.1"/>
    </source>
</evidence>
<evidence type="ECO:0000313" key="5">
    <source>
        <dbReference type="EMBL" id="KAE9339340.1"/>
    </source>
</evidence>
<sequence>MPRVTLCSLVPIVVAFAAVYFASHLGVWEQAVQTICSKPAATRPTLLLLGDSLTEQGVDPNKSGWVALLQNRYQRSADVLPRGLSGYNTKWFIEFALPVIKRELSSGGISPSLITLWLGANDAALVDGPSARQHVPVDTYTANLEEIILALRASAPDADLLVITPPHVDDAARLQRSRTGRLDRSNAIAGEYAKACVVTAERLDVAVLDVHSLFKSMSAREQAMTLEDGLHLSAWGRGPRSRSRSMSRFPRGTDSWIGC</sequence>
<dbReference type="InterPro" id="IPR045136">
    <property type="entry name" value="Iah1-like"/>
</dbReference>
<dbReference type="Pfam" id="PF13472">
    <property type="entry name" value="Lipase_GDSL_2"/>
    <property type="match status" value="1"/>
</dbReference>
<dbReference type="EMBL" id="QXFU01002457">
    <property type="protein sequence ID" value="KAE8985477.1"/>
    <property type="molecule type" value="Genomic_DNA"/>
</dbReference>
<dbReference type="AlphaFoldDB" id="A0A6A3JLH0"/>
<name>A0A6A3JLH0_9STRA</name>
<evidence type="ECO:0000313" key="7">
    <source>
        <dbReference type="Proteomes" id="UP000434957"/>
    </source>
</evidence>
<evidence type="ECO:0000313" key="6">
    <source>
        <dbReference type="Proteomes" id="UP000429607"/>
    </source>
</evidence>
<dbReference type="CDD" id="cd01838">
    <property type="entry name" value="Isoamyl_acetate_hydrolase_like"/>
    <property type="match status" value="1"/>
</dbReference>
<feature type="domain" description="SGNH hydrolase-type esterase" evidence="2">
    <location>
        <begin position="48"/>
        <end position="236"/>
    </location>
</feature>
<accession>A0A6A3JLH0</accession>
<dbReference type="EMBL" id="QXFV01001979">
    <property type="protein sequence ID" value="KAE8994912.1"/>
    <property type="molecule type" value="Genomic_DNA"/>
</dbReference>
<dbReference type="EMBL" id="QXFT01000623">
    <property type="protein sequence ID" value="KAE9339340.1"/>
    <property type="molecule type" value="Genomic_DNA"/>
</dbReference>
<dbReference type="PANTHER" id="PTHR14209">
    <property type="entry name" value="ISOAMYL ACETATE-HYDROLYZING ESTERASE 1"/>
    <property type="match status" value="1"/>
</dbReference>
<protein>
    <recommendedName>
        <fullName evidence="2">SGNH hydrolase-type esterase domain-containing protein</fullName>
    </recommendedName>
</protein>
<evidence type="ECO:0000259" key="2">
    <source>
        <dbReference type="Pfam" id="PF13472"/>
    </source>
</evidence>
<dbReference type="Proteomes" id="UP000434957">
    <property type="component" value="Unassembled WGS sequence"/>
</dbReference>
<feature type="region of interest" description="Disordered" evidence="1">
    <location>
        <begin position="237"/>
        <end position="259"/>
    </location>
</feature>
<dbReference type="OrthoDB" id="671439at2759"/>
<keyword evidence="7" id="KW-1185">Reference proteome</keyword>
<dbReference type="Proteomes" id="UP000429607">
    <property type="component" value="Unassembled WGS sequence"/>
</dbReference>
<reference evidence="6 8" key="1">
    <citation type="submission" date="2018-09" db="EMBL/GenBank/DDBJ databases">
        <title>Genomic investigation of the strawberry pathogen Phytophthora fragariae indicates pathogenicity is determined by transcriptional variation in three key races.</title>
        <authorList>
            <person name="Adams T.M."/>
            <person name="Armitage A.D."/>
            <person name="Sobczyk M.K."/>
            <person name="Bates H.J."/>
            <person name="Dunwell J.M."/>
            <person name="Nellist C.F."/>
            <person name="Harrison R.J."/>
        </authorList>
    </citation>
    <scope>NUCLEOTIDE SEQUENCE [LARGE SCALE GENOMIC DNA]</scope>
    <source>
        <strain evidence="4 6">SCRP249</strain>
        <strain evidence="3 8">SCRP324</strain>
        <strain evidence="5 7">SCRP333</strain>
    </source>
</reference>
<dbReference type="Proteomes" id="UP000435112">
    <property type="component" value="Unassembled WGS sequence"/>
</dbReference>
<proteinExistence type="predicted"/>
<comment type="caution">
    <text evidence="4">The sequence shown here is derived from an EMBL/GenBank/DDBJ whole genome shotgun (WGS) entry which is preliminary data.</text>
</comment>
<organism evidence="4 6">
    <name type="scientific">Phytophthora rubi</name>
    <dbReference type="NCBI Taxonomy" id="129364"/>
    <lineage>
        <taxon>Eukaryota</taxon>
        <taxon>Sar</taxon>
        <taxon>Stramenopiles</taxon>
        <taxon>Oomycota</taxon>
        <taxon>Peronosporomycetes</taxon>
        <taxon>Peronosporales</taxon>
        <taxon>Peronosporaceae</taxon>
        <taxon>Phytophthora</taxon>
    </lineage>
</organism>
<evidence type="ECO:0000313" key="3">
    <source>
        <dbReference type="EMBL" id="KAE8985477.1"/>
    </source>
</evidence>
<dbReference type="Gene3D" id="3.40.50.1110">
    <property type="entry name" value="SGNH hydrolase"/>
    <property type="match status" value="1"/>
</dbReference>
<evidence type="ECO:0000313" key="8">
    <source>
        <dbReference type="Proteomes" id="UP000435112"/>
    </source>
</evidence>
<gene>
    <name evidence="4" type="ORF">PR001_g20262</name>
    <name evidence="3" type="ORF">PR002_g22623</name>
    <name evidence="5" type="ORF">PR003_g11062</name>
</gene>
<dbReference type="InterPro" id="IPR013830">
    <property type="entry name" value="SGNH_hydro"/>
</dbReference>